<dbReference type="SMR" id="V7BH72"/>
<evidence type="ECO:0000256" key="3">
    <source>
        <dbReference type="ARBA" id="ARBA00022483"/>
    </source>
</evidence>
<dbReference type="InterPro" id="IPR004140">
    <property type="entry name" value="Exo70"/>
</dbReference>
<dbReference type="STRING" id="3885.V7BH72"/>
<proteinExistence type="inferred from homology"/>
<dbReference type="SUPFAM" id="SSF74788">
    <property type="entry name" value="Cullin repeat-like"/>
    <property type="match status" value="1"/>
</dbReference>
<evidence type="ECO:0000259" key="6">
    <source>
        <dbReference type="Pfam" id="PF03081"/>
    </source>
</evidence>
<evidence type="ECO:0000256" key="4">
    <source>
        <dbReference type="RuleBase" id="RU365026"/>
    </source>
</evidence>
<dbReference type="Pfam" id="PF20669">
    <property type="entry name" value="Exo70_N"/>
    <property type="match status" value="1"/>
</dbReference>
<dbReference type="OMA" id="CDQAKPL"/>
<dbReference type="OrthoDB" id="1922221at2759"/>
<comment type="similarity">
    <text evidence="1 4">Belongs to the EXO70 family.</text>
</comment>
<evidence type="ECO:0000313" key="8">
    <source>
        <dbReference type="Proteomes" id="UP000000226"/>
    </source>
</evidence>
<dbReference type="PANTHER" id="PTHR12542">
    <property type="entry name" value="EXOCYST COMPLEX PROTEIN EXO70"/>
    <property type="match status" value="1"/>
</dbReference>
<dbReference type="PhylomeDB" id="V7BH72"/>
<evidence type="ECO:0000256" key="5">
    <source>
        <dbReference type="SAM" id="MobiDB-lite"/>
    </source>
</evidence>
<gene>
    <name evidence="7" type="ORF">PHAVU_007G138700g</name>
</gene>
<dbReference type="Proteomes" id="UP000000226">
    <property type="component" value="Chromosome 7"/>
</dbReference>
<feature type="domain" description="Exocyst complex subunit Exo70 C-terminal" evidence="6">
    <location>
        <begin position="279"/>
        <end position="640"/>
    </location>
</feature>
<protein>
    <recommendedName>
        <fullName evidence="4">Exocyst subunit Exo70 family protein</fullName>
    </recommendedName>
</protein>
<evidence type="ECO:0000256" key="1">
    <source>
        <dbReference type="ARBA" id="ARBA00006756"/>
    </source>
</evidence>
<dbReference type="GO" id="GO:0005546">
    <property type="term" value="F:phosphatidylinositol-4,5-bisphosphate binding"/>
    <property type="evidence" value="ECO:0007669"/>
    <property type="project" value="InterPro"/>
</dbReference>
<sequence length="653" mass="73517">MGIAVAGVDVLSEKAAMMRESLQKSQTITDNVVTILGSFDHRLSALETAMRPTQIRTHSIRKAHENIDRTLKAAEVILAHFDQYRQAEAKILKGPHEDLENYLEAIDNLRSNIQFFGSKKGFKSSDGIVVHANNLLAKAISKLEDEFRQLLLSYSKPVEPERLFDCLPNSMRPSSGSPHHEGDPSGKIPSNHHPESHNNNADAVVYTPPALIPPRSLPLLHDLAQQMVEAGHQQQLLKIYRDARSNVLEESLQKLGVEKLHKDDVQKLQWEILEAKIGNWIHFMRIAVKLLFAGERKVCDEIFEGFDSLSEQSFADVTKISVSMLLSFGEAIARSKRSPEKLFVLLDMYEIMQELHSEIETLFKGEACSGIREAATSLTKRLAQTAQETFGDFEEAVEKDATKTAVTDGTVHPLTSYVINYVKFLFDYQSTLKQLFQEIEGGDDSSQLASVTVRIMQALQTNLDGKSKQYKDLGLTHLFLMNNIHYIVRSVRRSEAKDLLGDDWVQRHRRIVQQHANQYKRNAWAKILQCLSIQGLTSSGGGSGTVGGDSITGSSSGASRAIVKDRFKAFNVMFEELHQKQSQWTVPDTELRESLRLAVAEVLLPAYRSFVKRFGPLVESGKNPQKYIKYTAEDLDRMLGEFFEGKNMNETKR</sequence>
<keyword evidence="4" id="KW-0653">Protein transport</keyword>
<dbReference type="Gramene" id="ESW16223">
    <property type="protein sequence ID" value="ESW16223"/>
    <property type="gene ID" value="PHAVU_007G138700g"/>
</dbReference>
<organism evidence="7 8">
    <name type="scientific">Phaseolus vulgaris</name>
    <name type="common">Kidney bean</name>
    <name type="synonym">French bean</name>
    <dbReference type="NCBI Taxonomy" id="3885"/>
    <lineage>
        <taxon>Eukaryota</taxon>
        <taxon>Viridiplantae</taxon>
        <taxon>Streptophyta</taxon>
        <taxon>Embryophyta</taxon>
        <taxon>Tracheophyta</taxon>
        <taxon>Spermatophyta</taxon>
        <taxon>Magnoliopsida</taxon>
        <taxon>eudicotyledons</taxon>
        <taxon>Gunneridae</taxon>
        <taxon>Pentapetalae</taxon>
        <taxon>rosids</taxon>
        <taxon>fabids</taxon>
        <taxon>Fabales</taxon>
        <taxon>Fabaceae</taxon>
        <taxon>Papilionoideae</taxon>
        <taxon>50 kb inversion clade</taxon>
        <taxon>NPAAA clade</taxon>
        <taxon>indigoferoid/millettioid clade</taxon>
        <taxon>Phaseoleae</taxon>
        <taxon>Phaseolus</taxon>
    </lineage>
</organism>
<dbReference type="eggNOG" id="KOG2344">
    <property type="taxonomic scope" value="Eukaryota"/>
</dbReference>
<keyword evidence="2 4" id="KW-0813">Transport</keyword>
<comment type="function">
    <text evidence="4">Component of the exocyst complex.</text>
</comment>
<dbReference type="AlphaFoldDB" id="V7BH72"/>
<dbReference type="GO" id="GO:0000145">
    <property type="term" value="C:exocyst"/>
    <property type="evidence" value="ECO:0007669"/>
    <property type="project" value="InterPro"/>
</dbReference>
<evidence type="ECO:0000313" key="7">
    <source>
        <dbReference type="EMBL" id="ESW16223.1"/>
    </source>
</evidence>
<dbReference type="InterPro" id="IPR046364">
    <property type="entry name" value="Exo70_C"/>
</dbReference>
<dbReference type="EMBL" id="CM002294">
    <property type="protein sequence ID" value="ESW16223.1"/>
    <property type="molecule type" value="Genomic_DNA"/>
</dbReference>
<evidence type="ECO:0000256" key="2">
    <source>
        <dbReference type="ARBA" id="ARBA00022448"/>
    </source>
</evidence>
<keyword evidence="3 4" id="KW-0268">Exocytosis</keyword>
<dbReference type="GO" id="GO:0015031">
    <property type="term" value="P:protein transport"/>
    <property type="evidence" value="ECO:0007669"/>
    <property type="project" value="UniProtKB-KW"/>
</dbReference>
<dbReference type="Pfam" id="PF03081">
    <property type="entry name" value="Exo70_C"/>
    <property type="match status" value="1"/>
</dbReference>
<reference evidence="8" key="1">
    <citation type="journal article" date="2014" name="Nat. Genet.">
        <title>A reference genome for common bean and genome-wide analysis of dual domestications.</title>
        <authorList>
            <person name="Schmutz J."/>
            <person name="McClean P.E."/>
            <person name="Mamidi S."/>
            <person name="Wu G.A."/>
            <person name="Cannon S.B."/>
            <person name="Grimwood J."/>
            <person name="Jenkins J."/>
            <person name="Shu S."/>
            <person name="Song Q."/>
            <person name="Chavarro C."/>
            <person name="Torres-Torres M."/>
            <person name="Geffroy V."/>
            <person name="Moghaddam S.M."/>
            <person name="Gao D."/>
            <person name="Abernathy B."/>
            <person name="Barry K."/>
            <person name="Blair M."/>
            <person name="Brick M.A."/>
            <person name="Chovatia M."/>
            <person name="Gepts P."/>
            <person name="Goodstein D.M."/>
            <person name="Gonzales M."/>
            <person name="Hellsten U."/>
            <person name="Hyten D.L."/>
            <person name="Jia G."/>
            <person name="Kelly J.D."/>
            <person name="Kudrna D."/>
            <person name="Lee R."/>
            <person name="Richard M.M."/>
            <person name="Miklas P.N."/>
            <person name="Osorno J.M."/>
            <person name="Rodrigues J."/>
            <person name="Thareau V."/>
            <person name="Urrea C.A."/>
            <person name="Wang M."/>
            <person name="Yu Y."/>
            <person name="Zhang M."/>
            <person name="Wing R.A."/>
            <person name="Cregan P.B."/>
            <person name="Rokhsar D.S."/>
            <person name="Jackson S.A."/>
        </authorList>
    </citation>
    <scope>NUCLEOTIDE SEQUENCE [LARGE SCALE GENOMIC DNA]</scope>
    <source>
        <strain evidence="8">cv. G19833</strain>
    </source>
</reference>
<name>V7BH72_PHAVU</name>
<dbReference type="InterPro" id="IPR016159">
    <property type="entry name" value="Cullin_repeat-like_dom_sf"/>
</dbReference>
<accession>V7BH72</accession>
<keyword evidence="8" id="KW-1185">Reference proteome</keyword>
<dbReference type="GO" id="GO:0006887">
    <property type="term" value="P:exocytosis"/>
    <property type="evidence" value="ECO:0007669"/>
    <property type="project" value="UniProtKB-KW"/>
</dbReference>
<feature type="region of interest" description="Disordered" evidence="5">
    <location>
        <begin position="165"/>
        <end position="201"/>
    </location>
</feature>
<dbReference type="Gene3D" id="1.20.1280.170">
    <property type="entry name" value="Exocyst complex component Exo70"/>
    <property type="match status" value="2"/>
</dbReference>
<dbReference type="PANTHER" id="PTHR12542:SF41">
    <property type="entry name" value="EXOCYST COMPLEX COMPONENT 7"/>
    <property type="match status" value="1"/>
</dbReference>